<gene>
    <name evidence="1" type="ORF">R3P38DRAFT_2516384</name>
</gene>
<accession>A0AAW0CHV4</accession>
<protein>
    <submittedName>
        <fullName evidence="1">Uncharacterized protein</fullName>
    </submittedName>
</protein>
<name>A0AAW0CHV4_9AGAR</name>
<feature type="non-terminal residue" evidence="1">
    <location>
        <position position="1"/>
    </location>
</feature>
<dbReference type="Proteomes" id="UP001362999">
    <property type="component" value="Unassembled WGS sequence"/>
</dbReference>
<evidence type="ECO:0000313" key="1">
    <source>
        <dbReference type="EMBL" id="KAK7038348.1"/>
    </source>
</evidence>
<keyword evidence="2" id="KW-1185">Reference proteome</keyword>
<dbReference type="AlphaFoldDB" id="A0AAW0CHV4"/>
<sequence>LNRRLYSIMTFMDKSINVYPLHKIMVQTDWGIPTSFNDASNLICEKGTSKPLRLWVVGEVTNQFWFNEEGYPARRVALSIQPLSSDMAELGKRMLHGTAMPRNSSDAFGPDQIRATRWMTRRGQRGQASTTTEFAEYYDAREYLKDKSVLEKLSVEQIVEHDLVLLEMQLGRYNADRAAEPKNRKRAMNSWQTFFDLQAVYLIKNAPGQLHYSAVLTGY</sequence>
<comment type="caution">
    <text evidence="1">The sequence shown here is derived from an EMBL/GenBank/DDBJ whole genome shotgun (WGS) entry which is preliminary data.</text>
</comment>
<reference evidence="1 2" key="1">
    <citation type="journal article" date="2024" name="J Genomics">
        <title>Draft genome sequencing and assembly of Favolaschia claudopus CIRM-BRFM 2984 isolated from oak limbs.</title>
        <authorList>
            <person name="Navarro D."/>
            <person name="Drula E."/>
            <person name="Chaduli D."/>
            <person name="Cazenave R."/>
            <person name="Ahrendt S."/>
            <person name="Wang J."/>
            <person name="Lipzen A."/>
            <person name="Daum C."/>
            <person name="Barry K."/>
            <person name="Grigoriev I.V."/>
            <person name="Favel A."/>
            <person name="Rosso M.N."/>
            <person name="Martin F."/>
        </authorList>
    </citation>
    <scope>NUCLEOTIDE SEQUENCE [LARGE SCALE GENOMIC DNA]</scope>
    <source>
        <strain evidence="1 2">CIRM-BRFM 2984</strain>
    </source>
</reference>
<proteinExistence type="predicted"/>
<evidence type="ECO:0000313" key="2">
    <source>
        <dbReference type="Proteomes" id="UP001362999"/>
    </source>
</evidence>
<organism evidence="1 2">
    <name type="scientific">Favolaschia claudopus</name>
    <dbReference type="NCBI Taxonomy" id="2862362"/>
    <lineage>
        <taxon>Eukaryota</taxon>
        <taxon>Fungi</taxon>
        <taxon>Dikarya</taxon>
        <taxon>Basidiomycota</taxon>
        <taxon>Agaricomycotina</taxon>
        <taxon>Agaricomycetes</taxon>
        <taxon>Agaricomycetidae</taxon>
        <taxon>Agaricales</taxon>
        <taxon>Marasmiineae</taxon>
        <taxon>Mycenaceae</taxon>
        <taxon>Favolaschia</taxon>
    </lineage>
</organism>
<dbReference type="EMBL" id="JAWWNJ010000017">
    <property type="protein sequence ID" value="KAK7038348.1"/>
    <property type="molecule type" value="Genomic_DNA"/>
</dbReference>